<accession>A0AAX4IGI0</accession>
<dbReference type="AlphaFoldDB" id="A0AAX4IGI0"/>
<dbReference type="KEGG" id="cdet:87944102"/>
<reference evidence="2" key="1">
    <citation type="journal article" date="2023" name="bioRxiv">
        <title>Complete genome of the Medicago anthracnose fungus, Colletotrichum destructivum, reveals a mini-chromosome-like region within a core chromosome.</title>
        <authorList>
            <person name="Lapalu N."/>
            <person name="Simon A."/>
            <person name="Lu A."/>
            <person name="Plaumann P.-L."/>
            <person name="Amselem J."/>
            <person name="Pigne S."/>
            <person name="Auger A."/>
            <person name="Koch C."/>
            <person name="Dallery J.-F."/>
            <person name="O'Connell R.J."/>
        </authorList>
    </citation>
    <scope>NUCLEOTIDE SEQUENCE [LARGE SCALE GENOMIC DNA]</scope>
    <source>
        <strain evidence="2">CBS 520.97</strain>
    </source>
</reference>
<evidence type="ECO:0000313" key="1">
    <source>
        <dbReference type="EMBL" id="WQF82585.1"/>
    </source>
</evidence>
<sequence>MHAKQAVDYHGPSPPLSHRLFSLKTKSANEKPTMASFQPIDMAIANPKPRFARDPETNRSSRHCLLQMANYDGSHNYPYCWGLTIFRTAYGSDEAFTKAIERLNMYAKAWVYGDLARMPREEPKDPLPVQELWNRYYSEIVEDPALSGADVEEVGRRFDAWVKKNFDSTGKRDVPNARFRFCLMLDQQSIDTILAMPEDPESLRDDPPKDKRWIKLVTGEQWADRGWPNRGRLWGRAGIPEFWPMWFAIEDPDFIYEEQGWAEDQWSETNGALNFWGIPGIDW</sequence>
<dbReference type="RefSeq" id="XP_062779809.1">
    <property type="nucleotide sequence ID" value="XM_062923758.1"/>
</dbReference>
<dbReference type="GeneID" id="87944102"/>
<dbReference type="EMBL" id="CP137309">
    <property type="protein sequence ID" value="WQF82585.1"/>
    <property type="molecule type" value="Genomic_DNA"/>
</dbReference>
<organism evidence="1 2">
    <name type="scientific">Colletotrichum destructivum</name>
    <dbReference type="NCBI Taxonomy" id="34406"/>
    <lineage>
        <taxon>Eukaryota</taxon>
        <taxon>Fungi</taxon>
        <taxon>Dikarya</taxon>
        <taxon>Ascomycota</taxon>
        <taxon>Pezizomycotina</taxon>
        <taxon>Sordariomycetes</taxon>
        <taxon>Hypocreomycetidae</taxon>
        <taxon>Glomerellales</taxon>
        <taxon>Glomerellaceae</taxon>
        <taxon>Colletotrichum</taxon>
        <taxon>Colletotrichum destructivum species complex</taxon>
    </lineage>
</organism>
<proteinExistence type="predicted"/>
<evidence type="ECO:0000313" key="2">
    <source>
        <dbReference type="Proteomes" id="UP001322277"/>
    </source>
</evidence>
<dbReference type="Proteomes" id="UP001322277">
    <property type="component" value="Chromosome 5"/>
</dbReference>
<keyword evidence="2" id="KW-1185">Reference proteome</keyword>
<name>A0AAX4IGI0_9PEZI</name>
<protein>
    <submittedName>
        <fullName evidence="1">Uncharacterized protein</fullName>
    </submittedName>
</protein>
<gene>
    <name evidence="1" type="ORF">CDEST_07599</name>
</gene>